<dbReference type="PROSITE" id="PS51318">
    <property type="entry name" value="TAT"/>
    <property type="match status" value="1"/>
</dbReference>
<keyword evidence="7" id="KW-0862">Zinc</keyword>
<comment type="caution">
    <text evidence="12">The sequence shown here is derived from an EMBL/GenBank/DDBJ whole genome shotgun (WGS) entry which is preliminary data.</text>
</comment>
<dbReference type="RefSeq" id="WP_211854827.1">
    <property type="nucleotide sequence ID" value="NZ_JAAGBB010000029.1"/>
</dbReference>
<accession>A0ABS5F3C7</accession>
<organism evidence="12 13">
    <name type="scientific">Plastoroseomonas hellenica</name>
    <dbReference type="NCBI Taxonomy" id="2687306"/>
    <lineage>
        <taxon>Bacteria</taxon>
        <taxon>Pseudomonadati</taxon>
        <taxon>Pseudomonadota</taxon>
        <taxon>Alphaproteobacteria</taxon>
        <taxon>Acetobacterales</taxon>
        <taxon>Acetobacteraceae</taxon>
        <taxon>Plastoroseomonas</taxon>
    </lineage>
</organism>
<dbReference type="InterPro" id="IPR010275">
    <property type="entry name" value="MepK"/>
</dbReference>
<sequence>MDTTRRRWMGWTTGAAALCLARPALAQMRYRRSISRLHVIFTPTGREWRGFWDPAGANEEGTEALTALCADHRTGARVPIDRRLWSALALIGGDPGLARWEVISGYRSQPSNIEVGGAADSQHRRGKALDVRLPPALLERTALRIMDLRLGGVGLYPQHGFLHFDTRGTPATWYG</sequence>
<reference evidence="13" key="1">
    <citation type="journal article" date="2021" name="Syst. Appl. Microbiol.">
        <title>Roseomonas hellenica sp. nov., isolated from roots of wild-growing Alkanna tinctoria.</title>
        <authorList>
            <person name="Rat A."/>
            <person name="Naranjo H.D."/>
            <person name="Lebbe L."/>
            <person name="Cnockaert M."/>
            <person name="Krigas N."/>
            <person name="Grigoriadou K."/>
            <person name="Maloupa E."/>
            <person name="Willems A."/>
        </authorList>
    </citation>
    <scope>NUCLEOTIDE SEQUENCE [LARGE SCALE GENOMIC DNA]</scope>
    <source>
        <strain evidence="13">LMG 31523</strain>
    </source>
</reference>
<keyword evidence="5" id="KW-0732">Signal</keyword>
<evidence type="ECO:0000256" key="5">
    <source>
        <dbReference type="ARBA" id="ARBA00022729"/>
    </source>
</evidence>
<dbReference type="PANTHER" id="PTHR37425">
    <property type="match status" value="1"/>
</dbReference>
<keyword evidence="13" id="KW-1185">Reference proteome</keyword>
<dbReference type="Pfam" id="PF05951">
    <property type="entry name" value="Peptidase_M15_2"/>
    <property type="match status" value="1"/>
</dbReference>
<evidence type="ECO:0000313" key="13">
    <source>
        <dbReference type="Proteomes" id="UP001196870"/>
    </source>
</evidence>
<dbReference type="InterPro" id="IPR006311">
    <property type="entry name" value="TAT_signal"/>
</dbReference>
<proteinExistence type="inferred from homology"/>
<comment type="pathway">
    <text evidence="2">Cell wall biogenesis; cell wall polysaccharide biosynthesis.</text>
</comment>
<evidence type="ECO:0000256" key="8">
    <source>
        <dbReference type="ARBA" id="ARBA00023049"/>
    </source>
</evidence>
<evidence type="ECO:0000256" key="1">
    <source>
        <dbReference type="ARBA" id="ARBA00001947"/>
    </source>
</evidence>
<dbReference type="Proteomes" id="UP001196870">
    <property type="component" value="Unassembled WGS sequence"/>
</dbReference>
<dbReference type="SUPFAM" id="SSF55166">
    <property type="entry name" value="Hedgehog/DD-peptidase"/>
    <property type="match status" value="1"/>
</dbReference>
<gene>
    <name evidence="12" type="ORF">GXW71_21975</name>
</gene>
<dbReference type="EMBL" id="JAAGBB010000029">
    <property type="protein sequence ID" value="MBR0667045.1"/>
    <property type="molecule type" value="Genomic_DNA"/>
</dbReference>
<name>A0ABS5F3C7_9PROT</name>
<evidence type="ECO:0000256" key="2">
    <source>
        <dbReference type="ARBA" id="ARBA00004776"/>
    </source>
</evidence>
<comment type="cofactor">
    <cofactor evidence="1">
        <name>Zn(2+)</name>
        <dbReference type="ChEBI" id="CHEBI:29105"/>
    </cofactor>
</comment>
<dbReference type="Gene3D" id="3.30.1380.10">
    <property type="match status" value="1"/>
</dbReference>
<protein>
    <recommendedName>
        <fullName evidence="11">Murein endopeptidase K</fullName>
    </recommendedName>
</protein>
<evidence type="ECO:0000256" key="10">
    <source>
        <dbReference type="ARBA" id="ARBA00093448"/>
    </source>
</evidence>
<keyword evidence="8" id="KW-0482">Metalloprotease</keyword>
<evidence type="ECO:0000256" key="9">
    <source>
        <dbReference type="ARBA" id="ARBA00023316"/>
    </source>
</evidence>
<keyword evidence="6" id="KW-0378">Hydrolase</keyword>
<comment type="similarity">
    <text evidence="10">Belongs to the peptidase M15 family.</text>
</comment>
<evidence type="ECO:0000256" key="7">
    <source>
        <dbReference type="ARBA" id="ARBA00022833"/>
    </source>
</evidence>
<evidence type="ECO:0000313" key="12">
    <source>
        <dbReference type="EMBL" id="MBR0667045.1"/>
    </source>
</evidence>
<keyword evidence="9" id="KW-0961">Cell wall biogenesis/degradation</keyword>
<evidence type="ECO:0000256" key="3">
    <source>
        <dbReference type="ARBA" id="ARBA00022670"/>
    </source>
</evidence>
<dbReference type="PANTHER" id="PTHR37425:SF1">
    <property type="entry name" value="OUTER MEMBRANE PROTEIN"/>
    <property type="match status" value="1"/>
</dbReference>
<keyword evidence="3" id="KW-0645">Protease</keyword>
<dbReference type="InterPro" id="IPR009045">
    <property type="entry name" value="Zn_M74/Hedgehog-like"/>
</dbReference>
<evidence type="ECO:0000256" key="11">
    <source>
        <dbReference type="ARBA" id="ARBA00093666"/>
    </source>
</evidence>
<evidence type="ECO:0000256" key="6">
    <source>
        <dbReference type="ARBA" id="ARBA00022801"/>
    </source>
</evidence>
<keyword evidence="4" id="KW-0479">Metal-binding</keyword>
<evidence type="ECO:0000256" key="4">
    <source>
        <dbReference type="ARBA" id="ARBA00022723"/>
    </source>
</evidence>